<dbReference type="OrthoDB" id="29650at2"/>
<keyword evidence="1" id="KW-1133">Transmembrane helix</keyword>
<reference evidence="2 3" key="1">
    <citation type="submission" date="2017-08" db="EMBL/GenBank/DDBJ databases">
        <title>Draft genome sequence of pheromone producing symbiont Morganella morganii, of the female New Zealand grass grub Costelytra giveni.</title>
        <authorList>
            <person name="Laugraud A."/>
            <person name="Young S.D."/>
            <person name="Hurst M.H."/>
        </authorList>
    </citation>
    <scope>NUCLEOTIDE SEQUENCE [LARGE SCALE GENOMIC DNA]</scope>
    <source>
        <strain evidence="2 3">MMsCG</strain>
    </source>
</reference>
<comment type="caution">
    <text evidence="2">The sequence shown here is derived from an EMBL/GenBank/DDBJ whole genome shotgun (WGS) entry which is preliminary data.</text>
</comment>
<evidence type="ECO:0008006" key="4">
    <source>
        <dbReference type="Google" id="ProtNLM"/>
    </source>
</evidence>
<evidence type="ECO:0000256" key="1">
    <source>
        <dbReference type="SAM" id="Phobius"/>
    </source>
</evidence>
<protein>
    <recommendedName>
        <fullName evidence="4">WG repeat-containing protein</fullName>
    </recommendedName>
</protein>
<dbReference type="Proteomes" id="UP000286908">
    <property type="component" value="Unassembled WGS sequence"/>
</dbReference>
<dbReference type="InterPro" id="IPR032774">
    <property type="entry name" value="WG_beta_rep"/>
</dbReference>
<gene>
    <name evidence="2" type="ORF">CKG00_07640</name>
</gene>
<keyword evidence="1" id="KW-0472">Membrane</keyword>
<feature type="transmembrane region" description="Helical" evidence="1">
    <location>
        <begin position="54"/>
        <end position="72"/>
    </location>
</feature>
<dbReference type="PANTHER" id="PTHR37841:SF1">
    <property type="entry name" value="DUF3298 DOMAIN-CONTAINING PROTEIN"/>
    <property type="match status" value="1"/>
</dbReference>
<keyword evidence="1" id="KW-0812">Transmembrane</keyword>
<organism evidence="2 3">
    <name type="scientific">Morganella morganii</name>
    <name type="common">Proteus morganii</name>
    <dbReference type="NCBI Taxonomy" id="582"/>
    <lineage>
        <taxon>Bacteria</taxon>
        <taxon>Pseudomonadati</taxon>
        <taxon>Pseudomonadota</taxon>
        <taxon>Gammaproteobacteria</taxon>
        <taxon>Enterobacterales</taxon>
        <taxon>Morganellaceae</taxon>
        <taxon>Morganella</taxon>
    </lineage>
</organism>
<evidence type="ECO:0000313" key="2">
    <source>
        <dbReference type="EMBL" id="RUT66282.1"/>
    </source>
</evidence>
<name>A0A433ZW34_MORMO</name>
<accession>A0A433ZW34</accession>
<evidence type="ECO:0000313" key="3">
    <source>
        <dbReference type="Proteomes" id="UP000286908"/>
    </source>
</evidence>
<proteinExistence type="predicted"/>
<dbReference type="PANTHER" id="PTHR37841">
    <property type="entry name" value="GLR2918 PROTEIN"/>
    <property type="match status" value="1"/>
</dbReference>
<dbReference type="Pfam" id="PF14903">
    <property type="entry name" value="WG_beta_rep"/>
    <property type="match status" value="2"/>
</dbReference>
<dbReference type="EMBL" id="NRQY01000001">
    <property type="protein sequence ID" value="RUT66282.1"/>
    <property type="molecule type" value="Genomic_DNA"/>
</dbReference>
<dbReference type="AlphaFoldDB" id="A0A433ZW34"/>
<sequence length="688" mass="78697">MSRYGAVVTFCIMKRRPASQKRHYSVCCFCYTFNLHWPALNMFIRKGTRMKKKVAVVLCLLIITAGISWLLLREEKLPEPSQASLDYVASEFDGLTLEESAEKIQQDKERFEFFSRLSRADDLYNERTQILPSDENYKKGYSVLSAEEYKTALDDVINTLSFSQELYHNYSFIHFDIKEMPSKQQPVVKIKNIIYMDGSEENRNEKLDGALRLDTHRTVKNITADITYHYINELVPYSLTADNTAIVQPDFTLKLAEKDKNYLSYTLEGDLVIGGEDITDKNGKILSSSSCVRGGIGFNDKMKRFVEGAVKASDSKTKEQLIHKVAAYYECFEQETDEPDTYRVACLFHGTPVAVTVYAIKDKAGEARNTTITPKYTELYPVVGDEKTKVFYIIDQNGNEILNNGKNRPYSLTADYFFTKSVETKKDDDGYEDQITHYQLHKLDVKNKKSELVTEMDSVFSLSDDAFVIGKENEILLFNTMNEKPVVFSGENLRIRTLEFPDGQSGFFYYEDKQGYHIINDKGVTILPVTDYRIEKGGNNSLIFGPGFFIEDKIETADKTFYFLNPEGDIFLTLTGYDKAEGFRDNMIHVQRNRLHGFTDSAGHEVISPVYNNARDFDNGYALAEKDDHWGVINKQGDVVIPFKYSRHNSRSSFNGLVSYTIDDKDYTMQKLLAENGIKTDKITAAEH</sequence>